<reference evidence="1" key="2">
    <citation type="submission" date="2022-01" db="EMBL/GenBank/DDBJ databases">
        <authorList>
            <person name="Yamashiro T."/>
            <person name="Shiraishi A."/>
            <person name="Satake H."/>
            <person name="Nakayama K."/>
        </authorList>
    </citation>
    <scope>NUCLEOTIDE SEQUENCE</scope>
</reference>
<organism evidence="1 2">
    <name type="scientific">Tanacetum coccineum</name>
    <dbReference type="NCBI Taxonomy" id="301880"/>
    <lineage>
        <taxon>Eukaryota</taxon>
        <taxon>Viridiplantae</taxon>
        <taxon>Streptophyta</taxon>
        <taxon>Embryophyta</taxon>
        <taxon>Tracheophyta</taxon>
        <taxon>Spermatophyta</taxon>
        <taxon>Magnoliopsida</taxon>
        <taxon>eudicotyledons</taxon>
        <taxon>Gunneridae</taxon>
        <taxon>Pentapetalae</taxon>
        <taxon>asterids</taxon>
        <taxon>campanulids</taxon>
        <taxon>Asterales</taxon>
        <taxon>Asteraceae</taxon>
        <taxon>Asteroideae</taxon>
        <taxon>Anthemideae</taxon>
        <taxon>Anthemidinae</taxon>
        <taxon>Tanacetum</taxon>
    </lineage>
</organism>
<evidence type="ECO:0000313" key="2">
    <source>
        <dbReference type="Proteomes" id="UP001151760"/>
    </source>
</evidence>
<dbReference type="EMBL" id="BQNB010015872">
    <property type="protein sequence ID" value="GJT45109.1"/>
    <property type="molecule type" value="Genomic_DNA"/>
</dbReference>
<protein>
    <submittedName>
        <fullName evidence="1">Uncharacterized protein</fullName>
    </submittedName>
</protein>
<dbReference type="Proteomes" id="UP001151760">
    <property type="component" value="Unassembled WGS sequence"/>
</dbReference>
<name>A0ABQ5E1Z5_9ASTR</name>
<accession>A0ABQ5E1Z5</accession>
<keyword evidence="2" id="KW-1185">Reference proteome</keyword>
<reference evidence="1" key="1">
    <citation type="journal article" date="2022" name="Int. J. Mol. Sci.">
        <title>Draft Genome of Tanacetum Coccineum: Genomic Comparison of Closely Related Tanacetum-Family Plants.</title>
        <authorList>
            <person name="Yamashiro T."/>
            <person name="Shiraishi A."/>
            <person name="Nakayama K."/>
            <person name="Satake H."/>
        </authorList>
    </citation>
    <scope>NUCLEOTIDE SEQUENCE</scope>
</reference>
<evidence type="ECO:0000313" key="1">
    <source>
        <dbReference type="EMBL" id="GJT45109.1"/>
    </source>
</evidence>
<comment type="caution">
    <text evidence="1">The sequence shown here is derived from an EMBL/GenBank/DDBJ whole genome shotgun (WGS) entry which is preliminary data.</text>
</comment>
<sequence>MSVRLTSHNHGHVERTIQPLEELYVLGVIDFGKALYGRKYRSLVCWAEVRDAQLTGSEIIHETTEKIIQIKKRIQVSRGETKEHEEAAISYANLGASIEGYYEENADHKEHTDKLVQATMDSLDKTATDRTNLLKDLNEVTETLKVIQDVVCNTPIKSQRSGIPLWGATS</sequence>
<proteinExistence type="predicted"/>
<gene>
    <name evidence="1" type="ORF">Tco_0953824</name>
</gene>